<sequence>MTKKKKVLFTSICLVLMLTIMACHIPLISRGVSPETKTVENTLAETVEQQPTEEAETEALLQEKVYQDNGVEMALPATFILGDVENDFESLMNQGQSLEDEQAQTIKGIFKDYKEDILMWAYDPEGDGQYGTGLLVMKNDQFAGMSLMLISTFAKSIIGDQLDFVDQQRIKMDNREVLRI</sequence>
<comment type="caution">
    <text evidence="1">The sequence shown here is derived from an EMBL/GenBank/DDBJ whole genome shotgun (WGS) entry which is preliminary data.</text>
</comment>
<accession>A0A101FX53</accession>
<evidence type="ECO:0000313" key="1">
    <source>
        <dbReference type="EMBL" id="KUK46111.1"/>
    </source>
</evidence>
<reference evidence="1 2" key="1">
    <citation type="journal article" date="2015" name="MBio">
        <title>Genome-Resolved Metagenomic Analysis Reveals Roles for Candidate Phyla and Other Microbial Community Members in Biogeochemical Transformations in Oil Reservoirs.</title>
        <authorList>
            <person name="Hu P."/>
            <person name="Tom L."/>
            <person name="Singh A."/>
            <person name="Thomas B.C."/>
            <person name="Baker B.J."/>
            <person name="Piceno Y.M."/>
            <person name="Andersen G.L."/>
            <person name="Banfield J.F."/>
        </authorList>
    </citation>
    <scope>NUCLEOTIDE SEQUENCE [LARGE SCALE GENOMIC DNA]</scope>
    <source>
        <strain evidence="1">46_16</strain>
    </source>
</reference>
<gene>
    <name evidence="1" type="ORF">XD73_1010</name>
</gene>
<evidence type="ECO:0000313" key="2">
    <source>
        <dbReference type="Proteomes" id="UP000064249"/>
    </source>
</evidence>
<proteinExistence type="predicted"/>
<feature type="non-terminal residue" evidence="1">
    <location>
        <position position="180"/>
    </location>
</feature>
<dbReference type="PROSITE" id="PS51257">
    <property type="entry name" value="PROKAR_LIPOPROTEIN"/>
    <property type="match status" value="1"/>
</dbReference>
<organism evidence="1 2">
    <name type="scientific">Anaerolinea thermophila</name>
    <dbReference type="NCBI Taxonomy" id="167964"/>
    <lineage>
        <taxon>Bacteria</taxon>
        <taxon>Bacillati</taxon>
        <taxon>Chloroflexota</taxon>
        <taxon>Anaerolineae</taxon>
        <taxon>Anaerolineales</taxon>
        <taxon>Anaerolineaceae</taxon>
        <taxon>Anaerolinea</taxon>
    </lineage>
</organism>
<dbReference type="Proteomes" id="UP000064249">
    <property type="component" value="Unassembled WGS sequence"/>
</dbReference>
<dbReference type="EMBL" id="LGFU01000070">
    <property type="protein sequence ID" value="KUK46111.1"/>
    <property type="molecule type" value="Genomic_DNA"/>
</dbReference>
<protein>
    <submittedName>
        <fullName evidence="1">Uncharacterized protein</fullName>
    </submittedName>
</protein>
<dbReference type="AlphaFoldDB" id="A0A101FX53"/>
<name>A0A101FX53_9CHLR</name>